<dbReference type="GO" id="GO:0004722">
    <property type="term" value="F:protein serine/threonine phosphatase activity"/>
    <property type="evidence" value="ECO:0007669"/>
    <property type="project" value="UniProtKB-EC"/>
</dbReference>
<dbReference type="NCBIfam" id="TIGR00229">
    <property type="entry name" value="sensory_box"/>
    <property type="match status" value="2"/>
</dbReference>
<dbReference type="InterPro" id="IPR003018">
    <property type="entry name" value="GAF"/>
</dbReference>
<dbReference type="CDD" id="cd00130">
    <property type="entry name" value="PAS"/>
    <property type="match status" value="2"/>
</dbReference>
<evidence type="ECO:0000256" key="16">
    <source>
        <dbReference type="SAM" id="MobiDB-lite"/>
    </source>
</evidence>
<dbReference type="InterPro" id="IPR036457">
    <property type="entry name" value="PPM-type-like_dom_sf"/>
</dbReference>
<feature type="region of interest" description="Disordered" evidence="16">
    <location>
        <begin position="693"/>
        <end position="712"/>
    </location>
</feature>
<name>A0A917UMD1_9ACTN</name>
<keyword evidence="8" id="KW-0067">ATP-binding</keyword>
<dbReference type="InterPro" id="IPR052016">
    <property type="entry name" value="Bact_Sigma-Reg"/>
</dbReference>
<evidence type="ECO:0000256" key="6">
    <source>
        <dbReference type="ARBA" id="ARBA00022777"/>
    </source>
</evidence>
<evidence type="ECO:0000313" key="18">
    <source>
        <dbReference type="EMBL" id="GGJ67733.1"/>
    </source>
</evidence>
<comment type="catalytic activity">
    <reaction evidence="12">
        <text>O-phospho-L-seryl-[protein] + H2O = L-seryl-[protein] + phosphate</text>
        <dbReference type="Rhea" id="RHEA:20629"/>
        <dbReference type="Rhea" id="RHEA-COMP:9863"/>
        <dbReference type="Rhea" id="RHEA-COMP:11604"/>
        <dbReference type="ChEBI" id="CHEBI:15377"/>
        <dbReference type="ChEBI" id="CHEBI:29999"/>
        <dbReference type="ChEBI" id="CHEBI:43474"/>
        <dbReference type="ChEBI" id="CHEBI:83421"/>
        <dbReference type="EC" id="3.1.3.16"/>
    </reaction>
</comment>
<keyword evidence="3" id="KW-0808">Transferase</keyword>
<evidence type="ECO:0000256" key="1">
    <source>
        <dbReference type="ARBA" id="ARBA00013081"/>
    </source>
</evidence>
<evidence type="ECO:0000256" key="13">
    <source>
        <dbReference type="ARBA" id="ARBA00056274"/>
    </source>
</evidence>
<evidence type="ECO:0000256" key="12">
    <source>
        <dbReference type="ARBA" id="ARBA00047761"/>
    </source>
</evidence>
<keyword evidence="5" id="KW-0547">Nucleotide-binding</keyword>
<feature type="domain" description="PAS" evidence="17">
    <location>
        <begin position="139"/>
        <end position="209"/>
    </location>
</feature>
<dbReference type="EMBL" id="BMQA01000100">
    <property type="protein sequence ID" value="GGJ67733.1"/>
    <property type="molecule type" value="Genomic_DNA"/>
</dbReference>
<evidence type="ECO:0000313" key="19">
    <source>
        <dbReference type="Proteomes" id="UP000657574"/>
    </source>
</evidence>
<reference evidence="18" key="2">
    <citation type="submission" date="2020-09" db="EMBL/GenBank/DDBJ databases">
        <authorList>
            <person name="Sun Q."/>
            <person name="Ohkuma M."/>
        </authorList>
    </citation>
    <scope>NUCLEOTIDE SEQUENCE</scope>
    <source>
        <strain evidence="18">JCM 3086</strain>
    </source>
</reference>
<dbReference type="SUPFAM" id="SSF55781">
    <property type="entry name" value="GAF domain-like"/>
    <property type="match status" value="1"/>
</dbReference>
<evidence type="ECO:0000256" key="8">
    <source>
        <dbReference type="ARBA" id="ARBA00022840"/>
    </source>
</evidence>
<evidence type="ECO:0000256" key="3">
    <source>
        <dbReference type="ARBA" id="ARBA00022679"/>
    </source>
</evidence>
<dbReference type="InterPro" id="IPR013656">
    <property type="entry name" value="PAS_4"/>
</dbReference>
<dbReference type="SMART" id="SM00331">
    <property type="entry name" value="PP2C_SIG"/>
    <property type="match status" value="1"/>
</dbReference>
<dbReference type="Gene3D" id="3.30.450.40">
    <property type="match status" value="1"/>
</dbReference>
<dbReference type="PROSITE" id="PS50112">
    <property type="entry name" value="PAS"/>
    <property type="match status" value="2"/>
</dbReference>
<dbReference type="Gene3D" id="3.30.450.20">
    <property type="entry name" value="PAS domain"/>
    <property type="match status" value="2"/>
</dbReference>
<keyword evidence="2" id="KW-0597">Phosphoprotein</keyword>
<keyword evidence="6" id="KW-0418">Kinase</keyword>
<dbReference type="Pfam" id="PF07228">
    <property type="entry name" value="SpoIIE"/>
    <property type="match status" value="1"/>
</dbReference>
<dbReference type="InterPro" id="IPR029016">
    <property type="entry name" value="GAF-like_dom_sf"/>
</dbReference>
<keyword evidence="9" id="KW-0460">Magnesium</keyword>
<accession>A0A917UMD1</accession>
<keyword evidence="10" id="KW-0904">Protein phosphatase</keyword>
<dbReference type="GO" id="GO:0016301">
    <property type="term" value="F:kinase activity"/>
    <property type="evidence" value="ECO:0007669"/>
    <property type="project" value="UniProtKB-KW"/>
</dbReference>
<evidence type="ECO:0000256" key="9">
    <source>
        <dbReference type="ARBA" id="ARBA00022842"/>
    </source>
</evidence>
<dbReference type="Proteomes" id="UP000657574">
    <property type="component" value="Unassembled WGS sequence"/>
</dbReference>
<dbReference type="PANTHER" id="PTHR43156">
    <property type="entry name" value="STAGE II SPORULATION PROTEIN E-RELATED"/>
    <property type="match status" value="1"/>
</dbReference>
<evidence type="ECO:0000259" key="17">
    <source>
        <dbReference type="PROSITE" id="PS50112"/>
    </source>
</evidence>
<dbReference type="InterPro" id="IPR001932">
    <property type="entry name" value="PPM-type_phosphatase-like_dom"/>
</dbReference>
<dbReference type="InterPro" id="IPR000014">
    <property type="entry name" value="PAS"/>
</dbReference>
<gene>
    <name evidence="18" type="ORF">GCM10010121_093050</name>
</gene>
<dbReference type="FunFam" id="3.60.40.10:FF:000005">
    <property type="entry name" value="Serine/threonine protein phosphatase"/>
    <property type="match status" value="1"/>
</dbReference>
<keyword evidence="19" id="KW-1185">Reference proteome</keyword>
<dbReference type="Gene3D" id="3.60.40.10">
    <property type="entry name" value="PPM-type phosphatase domain"/>
    <property type="match status" value="1"/>
</dbReference>
<evidence type="ECO:0000256" key="7">
    <source>
        <dbReference type="ARBA" id="ARBA00022801"/>
    </source>
</evidence>
<dbReference type="FunFam" id="3.30.450.40:FF:000035">
    <property type="entry name" value="PAS sensor protein"/>
    <property type="match status" value="1"/>
</dbReference>
<keyword evidence="11" id="KW-0464">Manganese</keyword>
<dbReference type="Pfam" id="PF08448">
    <property type="entry name" value="PAS_4"/>
    <property type="match status" value="2"/>
</dbReference>
<sequence length="712" mass="76364">MATGGTFHLEPGQLGAGPFPPGSLLDVLAVAAVVLDADGRIGLWSRQAEQLFGYTAREALGQYASCLLVHEQHADLVIHPFAQVMGSGKTWSGVFLIRHKDGTTRLVEFRNMRLENDRGDLYALGLATDVAALRTVERDLALSTRLVSQSPIGLAVLDTDLRYVAVNPALEKLNGIPAEGHLGRLPREVVPMLGAEEIEASMRQVLETGVPILDQDRVGRTPGDPDRDHAWSSSYYRLEDPSGRVLGIAVSLVDTTERHQATLEAEHARRHLALVADASVRIGTTLDLYQTAHELADLTVPRLADIATVDILDSVLEGSPAIPETHAPAVFRALALTSTERSEAVQAADEPGRIAAYGPDHLVTRAVRTGQPVLLPDVSMGDLHRIAPDQEAAALLARAGVHSYLAVPLTARGEVIGALDLKRTRNPEPFDHDDAVLAGELATRAAISIDNARWYQSVRNTALTLQHSLLPEHPPTLVGLEIASRYQPAGAACEVGGDWFDIIPLSHDRTALVVGDVMGNGIDAATTMGRLRTATQAFTELDLAPDQMLHYLDKITSGLEHYIATCIYAVYDPHHGQCRIANAGHLPPALVHADRSTELIDLPVGAPLGVGGVPFRSTTLPLGPDDRLVFYTDGLVEVRSQDIDARLTALLAHLAAATDDSLETMCDLLLNNLRDPASHDDVALLIAQVQPDARAGDCPTGRRGPPVASSEP</sequence>
<evidence type="ECO:0000256" key="5">
    <source>
        <dbReference type="ARBA" id="ARBA00022741"/>
    </source>
</evidence>
<evidence type="ECO:0000256" key="2">
    <source>
        <dbReference type="ARBA" id="ARBA00022553"/>
    </source>
</evidence>
<dbReference type="GO" id="GO:0005524">
    <property type="term" value="F:ATP binding"/>
    <property type="evidence" value="ECO:0007669"/>
    <property type="project" value="UniProtKB-KW"/>
</dbReference>
<dbReference type="RefSeq" id="WP_189317347.1">
    <property type="nucleotide sequence ID" value="NZ_BMQA01000100.1"/>
</dbReference>
<dbReference type="SMART" id="SM00065">
    <property type="entry name" value="GAF"/>
    <property type="match status" value="1"/>
</dbReference>
<dbReference type="FunFam" id="3.30.450.20:FF:000120">
    <property type="entry name" value="PAS domain S-box protein"/>
    <property type="match status" value="1"/>
</dbReference>
<protein>
    <recommendedName>
        <fullName evidence="1">protein-serine/threonine phosphatase</fullName>
        <ecNumber evidence="1">3.1.3.16</ecNumber>
    </recommendedName>
    <alternativeName>
        <fullName evidence="15">Protein-serine/threonine phosphatase</fullName>
    </alternativeName>
    <alternativeName>
        <fullName evidence="14">Serine/threonine-protein kinase</fullName>
    </alternativeName>
</protein>
<comment type="function">
    <text evidence="13">Primarily acts as an independent SigF regulator that is sensitive to the osmosensory signal, mediating the cross talk of PknD with the SigF regulon. Possesses both phosphatase and kinase activities. The kinase domain functions as a classic anti-sigma factor-like kinase to phosphorylate the anti-anti-sigma factor domain at the canonical regulatory site, and the phosphatase domain antagonizes this activity.</text>
</comment>
<evidence type="ECO:0000256" key="4">
    <source>
        <dbReference type="ARBA" id="ARBA00022723"/>
    </source>
</evidence>
<proteinExistence type="predicted"/>
<organism evidence="18 19">
    <name type="scientific">Streptomyces brasiliensis</name>
    <dbReference type="NCBI Taxonomy" id="1954"/>
    <lineage>
        <taxon>Bacteria</taxon>
        <taxon>Bacillati</taxon>
        <taxon>Actinomycetota</taxon>
        <taxon>Actinomycetes</taxon>
        <taxon>Kitasatosporales</taxon>
        <taxon>Streptomycetaceae</taxon>
        <taxon>Streptomyces</taxon>
    </lineage>
</organism>
<reference evidence="18" key="1">
    <citation type="journal article" date="2014" name="Int. J. Syst. Evol. Microbiol.">
        <title>Complete genome sequence of Corynebacterium casei LMG S-19264T (=DSM 44701T), isolated from a smear-ripened cheese.</title>
        <authorList>
            <consortium name="US DOE Joint Genome Institute (JGI-PGF)"/>
            <person name="Walter F."/>
            <person name="Albersmeier A."/>
            <person name="Kalinowski J."/>
            <person name="Ruckert C."/>
        </authorList>
    </citation>
    <scope>NUCLEOTIDE SEQUENCE</scope>
    <source>
        <strain evidence="18">JCM 3086</strain>
    </source>
</reference>
<dbReference type="InterPro" id="IPR035965">
    <property type="entry name" value="PAS-like_dom_sf"/>
</dbReference>
<keyword evidence="4" id="KW-0479">Metal-binding</keyword>
<evidence type="ECO:0000256" key="10">
    <source>
        <dbReference type="ARBA" id="ARBA00022912"/>
    </source>
</evidence>
<comment type="caution">
    <text evidence="18">The sequence shown here is derived from an EMBL/GenBank/DDBJ whole genome shotgun (WGS) entry which is preliminary data.</text>
</comment>
<dbReference type="AlphaFoldDB" id="A0A917UMD1"/>
<evidence type="ECO:0000256" key="14">
    <source>
        <dbReference type="ARBA" id="ARBA00075117"/>
    </source>
</evidence>
<dbReference type="Pfam" id="PF01590">
    <property type="entry name" value="GAF"/>
    <property type="match status" value="1"/>
</dbReference>
<feature type="domain" description="PAS" evidence="17">
    <location>
        <begin position="24"/>
        <end position="88"/>
    </location>
</feature>
<dbReference type="SUPFAM" id="SSF81606">
    <property type="entry name" value="PP2C-like"/>
    <property type="match status" value="1"/>
</dbReference>
<dbReference type="SUPFAM" id="SSF55785">
    <property type="entry name" value="PYP-like sensor domain (PAS domain)"/>
    <property type="match status" value="2"/>
</dbReference>
<dbReference type="EC" id="3.1.3.16" evidence="1"/>
<dbReference type="SMART" id="SM00091">
    <property type="entry name" value="PAS"/>
    <property type="match status" value="2"/>
</dbReference>
<evidence type="ECO:0000256" key="15">
    <source>
        <dbReference type="ARBA" id="ARBA00081350"/>
    </source>
</evidence>
<dbReference type="GO" id="GO:0046872">
    <property type="term" value="F:metal ion binding"/>
    <property type="evidence" value="ECO:0007669"/>
    <property type="project" value="UniProtKB-KW"/>
</dbReference>
<dbReference type="PANTHER" id="PTHR43156:SF2">
    <property type="entry name" value="STAGE II SPORULATION PROTEIN E"/>
    <property type="match status" value="1"/>
</dbReference>
<evidence type="ECO:0000256" key="11">
    <source>
        <dbReference type="ARBA" id="ARBA00023211"/>
    </source>
</evidence>
<keyword evidence="7" id="KW-0378">Hydrolase</keyword>